<organism evidence="2 3">
    <name type="scientific">Pleurodeles waltl</name>
    <name type="common">Iberian ribbed newt</name>
    <dbReference type="NCBI Taxonomy" id="8319"/>
    <lineage>
        <taxon>Eukaryota</taxon>
        <taxon>Metazoa</taxon>
        <taxon>Chordata</taxon>
        <taxon>Craniata</taxon>
        <taxon>Vertebrata</taxon>
        <taxon>Euteleostomi</taxon>
        <taxon>Amphibia</taxon>
        <taxon>Batrachia</taxon>
        <taxon>Caudata</taxon>
        <taxon>Salamandroidea</taxon>
        <taxon>Salamandridae</taxon>
        <taxon>Pleurodelinae</taxon>
        <taxon>Pleurodeles</taxon>
    </lineage>
</organism>
<name>A0AAV7LQI8_PLEWA</name>
<keyword evidence="3" id="KW-1185">Reference proteome</keyword>
<sequence>MEIPACRSEAQRSSLEWMIRWFSEKRPCIGTRPSFPTALFCPNSPGRDARVGRPPHSPEVQPFTEHSNARREVSE</sequence>
<protein>
    <submittedName>
        <fullName evidence="2">Uncharacterized protein</fullName>
    </submittedName>
</protein>
<reference evidence="2" key="1">
    <citation type="journal article" date="2022" name="bioRxiv">
        <title>Sequencing and chromosome-scale assembly of the giantPleurodeles waltlgenome.</title>
        <authorList>
            <person name="Brown T."/>
            <person name="Elewa A."/>
            <person name="Iarovenko S."/>
            <person name="Subramanian E."/>
            <person name="Araus A.J."/>
            <person name="Petzold A."/>
            <person name="Susuki M."/>
            <person name="Suzuki K.-i.T."/>
            <person name="Hayashi T."/>
            <person name="Toyoda A."/>
            <person name="Oliveira C."/>
            <person name="Osipova E."/>
            <person name="Leigh N.D."/>
            <person name="Simon A."/>
            <person name="Yun M.H."/>
        </authorList>
    </citation>
    <scope>NUCLEOTIDE SEQUENCE</scope>
    <source>
        <strain evidence="2">20211129_DDA</strain>
        <tissue evidence="2">Liver</tissue>
    </source>
</reference>
<dbReference type="AlphaFoldDB" id="A0AAV7LQI8"/>
<evidence type="ECO:0000313" key="2">
    <source>
        <dbReference type="EMBL" id="KAJ1093826.1"/>
    </source>
</evidence>
<accession>A0AAV7LQI8</accession>
<feature type="region of interest" description="Disordered" evidence="1">
    <location>
        <begin position="46"/>
        <end position="75"/>
    </location>
</feature>
<comment type="caution">
    <text evidence="2">The sequence shown here is derived from an EMBL/GenBank/DDBJ whole genome shotgun (WGS) entry which is preliminary data.</text>
</comment>
<proteinExistence type="predicted"/>
<gene>
    <name evidence="2" type="ORF">NDU88_006917</name>
</gene>
<evidence type="ECO:0000256" key="1">
    <source>
        <dbReference type="SAM" id="MobiDB-lite"/>
    </source>
</evidence>
<dbReference type="EMBL" id="JANPWB010000015">
    <property type="protein sequence ID" value="KAJ1093826.1"/>
    <property type="molecule type" value="Genomic_DNA"/>
</dbReference>
<dbReference type="Proteomes" id="UP001066276">
    <property type="component" value="Chromosome 11"/>
</dbReference>
<evidence type="ECO:0000313" key="3">
    <source>
        <dbReference type="Proteomes" id="UP001066276"/>
    </source>
</evidence>